<dbReference type="PIR" id="F72640">
    <property type="entry name" value="F72640"/>
</dbReference>
<dbReference type="PANTHER" id="PTHR30483:SF37">
    <property type="entry name" value="ABC TRANSPORTER SUBSTRATE-BINDING PROTEIN"/>
    <property type="match status" value="1"/>
</dbReference>
<dbReference type="AlphaFoldDB" id="Q9YEM0"/>
<name>Q9YEM0_AERPE</name>
<dbReference type="PANTHER" id="PTHR30483">
    <property type="entry name" value="LEUCINE-SPECIFIC-BINDING PROTEIN"/>
    <property type="match status" value="1"/>
</dbReference>
<proteinExistence type="predicted"/>
<dbReference type="InterPro" id="IPR028082">
    <property type="entry name" value="Peripla_BP_I"/>
</dbReference>
<dbReference type="SUPFAM" id="SSF53822">
    <property type="entry name" value="Periplasmic binding protein-like I"/>
    <property type="match status" value="1"/>
</dbReference>
<dbReference type="RefSeq" id="WP_010865834.1">
    <property type="nucleotide sequence ID" value="NC_000854.2"/>
</dbReference>
<evidence type="ECO:0000259" key="2">
    <source>
        <dbReference type="Pfam" id="PF13458"/>
    </source>
</evidence>
<evidence type="ECO:0000313" key="4">
    <source>
        <dbReference type="Proteomes" id="UP000002518"/>
    </source>
</evidence>
<evidence type="ECO:0000256" key="1">
    <source>
        <dbReference type="ARBA" id="ARBA00022729"/>
    </source>
</evidence>
<feature type="domain" description="Leucine-binding protein" evidence="2">
    <location>
        <begin position="45"/>
        <end position="405"/>
    </location>
</feature>
<dbReference type="InterPro" id="IPR051010">
    <property type="entry name" value="BCAA_transport"/>
</dbReference>
<protein>
    <recommendedName>
        <fullName evidence="2">Leucine-binding protein domain-containing protein</fullName>
    </recommendedName>
</protein>
<organism evidence="3 4">
    <name type="scientific">Aeropyrum pernix (strain ATCC 700893 / DSM 11879 / JCM 9820 / NBRC 100138 / K1)</name>
    <dbReference type="NCBI Taxonomy" id="272557"/>
    <lineage>
        <taxon>Archaea</taxon>
        <taxon>Thermoproteota</taxon>
        <taxon>Thermoprotei</taxon>
        <taxon>Desulfurococcales</taxon>
        <taxon>Desulfurococcaceae</taxon>
        <taxon>Aeropyrum</taxon>
    </lineage>
</organism>
<sequence length="431" mass="45273">MSAPARLPVSRTLALVASAAALLVLGAAALLIAGLGGGEPEELVIGGVFSLSSGTSVEACRQALAGAMAAVEWVNSNGGVNIGGSKVPVRLLQEDDKGDPANAVRLIEYMARQRGVGVMLAPCDPGVLVDAVEAARGYGVVSIVYGDAPASVADPGGKTLLVGAPAEEYFTPVLEMVSILDIQSRNLAIVYQDTGFAAAVAEATRNRAVEQGFVVVLYSAYPPQAGEEELGTLALRLQASNPDVIIAIGGFRDGVELVRAMSSYGVEAKFIAMAVAPSVPEFYSELGALSQAILYPTLWELASKPYTTAEGYEWFGPSREEFYSLFREAIESLGHPVSEPGYHAAMAALAVLAVAKAAEEAGSLDPDAIYESLKNIKIMTFAGPFDLNPETGLQNEREVLVGQWINGRRFTVWPVGQAYATPVYPHPGWPG</sequence>
<keyword evidence="1" id="KW-0732">Signal</keyword>
<dbReference type="Proteomes" id="UP000002518">
    <property type="component" value="Chromosome"/>
</dbReference>
<evidence type="ECO:0000313" key="3">
    <source>
        <dbReference type="EMBL" id="BAA79526.2"/>
    </source>
</evidence>
<dbReference type="eggNOG" id="arCOG01020">
    <property type="taxonomic scope" value="Archaea"/>
</dbReference>
<reference evidence="3 4" key="1">
    <citation type="journal article" date="1999" name="DNA Res.">
        <title>Complete genome sequence of an aerobic hyper-thermophilic crenarchaeon, Aeropyrum pernix K1.</title>
        <authorList>
            <person name="Kawarabayasi Y."/>
            <person name="Hino Y."/>
            <person name="Horikawa H."/>
            <person name="Yamazaki S."/>
            <person name="Haikawa Y."/>
            <person name="Jin-no K."/>
            <person name="Takahashi M."/>
            <person name="Sekine M."/>
            <person name="Baba S."/>
            <person name="Ankai A."/>
            <person name="Kosugi H."/>
            <person name="Hosoyama A."/>
            <person name="Fukui S."/>
            <person name="Nagai Y."/>
            <person name="Nishijima K."/>
            <person name="Nakazawa H."/>
            <person name="Takamiya M."/>
            <person name="Masuda S."/>
            <person name="Funahashi T."/>
            <person name="Tanaka T."/>
            <person name="Kudoh Y."/>
            <person name="Yamazaki J."/>
            <person name="Kushida N."/>
            <person name="Oguchi A."/>
            <person name="Aoki K."/>
            <person name="Kubota K."/>
            <person name="Nakamura Y."/>
            <person name="Nomura N."/>
            <person name="Sako Y."/>
            <person name="Kikuchi H."/>
        </authorList>
    </citation>
    <scope>NUCLEOTIDE SEQUENCE [LARGE SCALE GENOMIC DNA]</scope>
    <source>
        <strain evidence="4">ATCC 700893 / DSM 11879 / JCM 9820 / NBRC 100138 / K1</strain>
    </source>
</reference>
<dbReference type="KEGG" id="ape:APE_0558.1"/>
<dbReference type="Pfam" id="PF13458">
    <property type="entry name" value="Peripla_BP_6"/>
    <property type="match status" value="1"/>
</dbReference>
<dbReference type="InterPro" id="IPR028081">
    <property type="entry name" value="Leu-bd"/>
</dbReference>
<accession>Q9YEM0</accession>
<keyword evidence="4" id="KW-1185">Reference proteome</keyword>
<dbReference type="Gene3D" id="3.40.50.2300">
    <property type="match status" value="2"/>
</dbReference>
<dbReference type="EMBL" id="BA000002">
    <property type="protein sequence ID" value="BAA79526.2"/>
    <property type="molecule type" value="Genomic_DNA"/>
</dbReference>
<dbReference type="GeneID" id="1444726"/>
<dbReference type="EnsemblBacteria" id="BAA79526">
    <property type="protein sequence ID" value="BAA79526"/>
    <property type="gene ID" value="APE_0558.1"/>
</dbReference>
<dbReference type="STRING" id="272557.APE_0558.1"/>
<gene>
    <name evidence="3" type="ordered locus">APE_0558.1</name>
</gene>